<organism evidence="1 2">
    <name type="scientific">Veronia nyctiphanis</name>
    <dbReference type="NCBI Taxonomy" id="1278244"/>
    <lineage>
        <taxon>Bacteria</taxon>
        <taxon>Pseudomonadati</taxon>
        <taxon>Pseudomonadota</taxon>
        <taxon>Gammaproteobacteria</taxon>
        <taxon>Vibrionales</taxon>
        <taxon>Vibrionaceae</taxon>
        <taxon>Veronia</taxon>
    </lineage>
</organism>
<sequence length="177" mass="20571">MNNRLTLAKNIARSRHEGQMYGEFPFYLHLDQVEKLAEPYGLNAMIVCQLQSLIDDTSTELDEIFSEFGQTIAHAVSYLSCAVYEDRHHRMVKQNETLSTLEGFEESERLALVVKTCDQYVDAKASRVFFPERFAKYQSDYATFRDAVYRPGLCEKVWLDLDRLMEIGTFLGRTEHH</sequence>
<evidence type="ECO:0000313" key="2">
    <source>
        <dbReference type="Proteomes" id="UP000290287"/>
    </source>
</evidence>
<accession>A0A4Q0YTB5</accession>
<dbReference type="OrthoDB" id="9802385at2"/>
<gene>
    <name evidence="1" type="ORF">CS022_02750</name>
</gene>
<dbReference type="SUPFAM" id="SSF109604">
    <property type="entry name" value="HD-domain/PDEase-like"/>
    <property type="match status" value="1"/>
</dbReference>
<comment type="caution">
    <text evidence="1">The sequence shown here is derived from an EMBL/GenBank/DDBJ whole genome shotgun (WGS) entry which is preliminary data.</text>
</comment>
<dbReference type="GO" id="GO:0016787">
    <property type="term" value="F:hydrolase activity"/>
    <property type="evidence" value="ECO:0007669"/>
    <property type="project" value="UniProtKB-KW"/>
</dbReference>
<dbReference type="Proteomes" id="UP000290287">
    <property type="component" value="Unassembled WGS sequence"/>
</dbReference>
<name>A0A4Q0YTB5_9GAMM</name>
<protein>
    <submittedName>
        <fullName evidence="1">Phosphohydrolase</fullName>
    </submittedName>
</protein>
<evidence type="ECO:0000313" key="1">
    <source>
        <dbReference type="EMBL" id="RXJ74512.1"/>
    </source>
</evidence>
<dbReference type="AlphaFoldDB" id="A0A4Q0YTB5"/>
<reference evidence="1 2" key="1">
    <citation type="submission" date="2017-10" db="EMBL/GenBank/DDBJ databases">
        <title>Nyctiphanis sp. nov., isolated from the stomach of the euphausiid Nyctiphanes simplex (Hansen, 1911) in the Gulf of California.</title>
        <authorList>
            <person name="Gomez-Gil B."/>
            <person name="Aguilar-Mendez M."/>
            <person name="Lopez-Cortes A."/>
            <person name="Gomez-Gutierrez J."/>
            <person name="Roque A."/>
            <person name="Lang E."/>
            <person name="Gonzalez-Castillo A."/>
        </authorList>
    </citation>
    <scope>NUCLEOTIDE SEQUENCE [LARGE SCALE GENOMIC DNA]</scope>
    <source>
        <strain evidence="1 2">CAIM 600</strain>
    </source>
</reference>
<dbReference type="EMBL" id="PEIB01000002">
    <property type="protein sequence ID" value="RXJ74512.1"/>
    <property type="molecule type" value="Genomic_DNA"/>
</dbReference>
<keyword evidence="2" id="KW-1185">Reference proteome</keyword>
<proteinExistence type="predicted"/>
<keyword evidence="1" id="KW-0378">Hydrolase</keyword>
<dbReference type="Gene3D" id="1.10.3210.10">
    <property type="entry name" value="Hypothetical protein af1432"/>
    <property type="match status" value="1"/>
</dbReference>